<protein>
    <submittedName>
        <fullName evidence="1">17275_t:CDS:1</fullName>
    </submittedName>
</protein>
<name>A0ACA9Q932_9GLOM</name>
<organism evidence="1 2">
    <name type="scientific">Cetraspora pellucida</name>
    <dbReference type="NCBI Taxonomy" id="1433469"/>
    <lineage>
        <taxon>Eukaryota</taxon>
        <taxon>Fungi</taxon>
        <taxon>Fungi incertae sedis</taxon>
        <taxon>Mucoromycota</taxon>
        <taxon>Glomeromycotina</taxon>
        <taxon>Glomeromycetes</taxon>
        <taxon>Diversisporales</taxon>
        <taxon>Gigasporaceae</taxon>
        <taxon>Cetraspora</taxon>
    </lineage>
</organism>
<accession>A0ACA9Q932</accession>
<keyword evidence="2" id="KW-1185">Reference proteome</keyword>
<reference evidence="1" key="1">
    <citation type="submission" date="2021-06" db="EMBL/GenBank/DDBJ databases">
        <authorList>
            <person name="Kallberg Y."/>
            <person name="Tangrot J."/>
            <person name="Rosling A."/>
        </authorList>
    </citation>
    <scope>NUCLEOTIDE SEQUENCE</scope>
    <source>
        <strain evidence="1">28 12/20/2015</strain>
    </source>
</reference>
<evidence type="ECO:0000313" key="1">
    <source>
        <dbReference type="EMBL" id="CAG8741043.1"/>
    </source>
</evidence>
<comment type="caution">
    <text evidence="1">The sequence shown here is derived from an EMBL/GenBank/DDBJ whole genome shotgun (WGS) entry which is preliminary data.</text>
</comment>
<sequence length="326" mass="37134">DISGNEIDQPDSDVKSAVVRTIELEQRTSIGMKFHDRSDQKMNMGIFPTFNQNNSINIDAIQVNTALVNYCQTNPDVISVIISWRAQSAKFVQTSFKFISIYASVGVFIDRGLINDIDVTSPPRVFVPFFGGVDDREAVNFARRLLHDDPNVRLTVLRIIKSENPTENDIPEVQPDQNDVPEVQSDQNEIHILEVQSDQNEIHIADEPNERLLHDRSMPTIDSKYAISQEYRDDELIWNELRLLSEQESRLNCPEKLYSFTPIQYAIKEARNHFREGKDLVILGHNSHSTVNEPDTRRSLGYVAEAFLAGDITPSLLVLKAKQVEQ</sequence>
<evidence type="ECO:0000313" key="2">
    <source>
        <dbReference type="Proteomes" id="UP000789366"/>
    </source>
</evidence>
<gene>
    <name evidence="1" type="ORF">SPELUC_LOCUS13807</name>
</gene>
<proteinExistence type="predicted"/>
<dbReference type="Proteomes" id="UP000789366">
    <property type="component" value="Unassembled WGS sequence"/>
</dbReference>
<feature type="non-terminal residue" evidence="1">
    <location>
        <position position="1"/>
    </location>
</feature>
<dbReference type="EMBL" id="CAJVPW010037914">
    <property type="protein sequence ID" value="CAG8741043.1"/>
    <property type="molecule type" value="Genomic_DNA"/>
</dbReference>